<protein>
    <submittedName>
        <fullName evidence="1">Uncharacterized protein</fullName>
    </submittedName>
</protein>
<reference evidence="1" key="2">
    <citation type="journal article" date="2024" name="Heliyon">
        <title>Complete genome sequence of the novel virulent phage PMBT24 infecting Enterocloster bolteae from the human gut.</title>
        <authorList>
            <person name="Sprotte S."/>
            <person name="Brinks E."/>
            <person name="Neve H."/>
            <person name="Franz C.M.A.P."/>
        </authorList>
    </citation>
    <scope>NUCLEOTIDE SEQUENCE</scope>
</reference>
<dbReference type="EMBL" id="OQ326496">
    <property type="protein sequence ID" value="WDQ45488.1"/>
    <property type="molecule type" value="Genomic_DNA"/>
</dbReference>
<reference evidence="1" key="1">
    <citation type="submission" date="2023-01" db="EMBL/GenBank/DDBJ databases">
        <authorList>
            <person name="Sprotte S."/>
            <person name="Brinks E."/>
        </authorList>
    </citation>
    <scope>NUCLEOTIDE SEQUENCE</scope>
</reference>
<name>A0AAT9TRE0_9CAUD</name>
<sequence>MIDKIDCVVKKTFNYYGYPFYKNERIVFNNNEGKIQNKTGKYTLKLNESVTAYDLYVSWKEKKLV</sequence>
<proteinExistence type="predicted"/>
<evidence type="ECO:0000313" key="1">
    <source>
        <dbReference type="EMBL" id="WDQ45488.1"/>
    </source>
</evidence>
<accession>A0AAT9TRE0</accession>
<organism evidence="1">
    <name type="scientific">Enterocloster phage PMBT24</name>
    <dbReference type="NCBI Taxonomy" id="3025413"/>
    <lineage>
        <taxon>Viruses</taxon>
        <taxon>Duplodnaviria</taxon>
        <taxon>Heunggongvirae</taxon>
        <taxon>Uroviricota</taxon>
        <taxon>Caudoviricetes</taxon>
    </lineage>
</organism>